<dbReference type="Pfam" id="PF00550">
    <property type="entry name" value="PP-binding"/>
    <property type="match status" value="1"/>
</dbReference>
<dbReference type="Proteomes" id="UP000078237">
    <property type="component" value="Unassembled WGS sequence"/>
</dbReference>
<feature type="domain" description="PKS/mFAS DH" evidence="12">
    <location>
        <begin position="976"/>
        <end position="1286"/>
    </location>
</feature>
<dbReference type="Gene3D" id="3.40.366.10">
    <property type="entry name" value="Malonyl-Coenzyme A Acyl Carrier Protein, domain 2"/>
    <property type="match status" value="1"/>
</dbReference>
<dbReference type="PROSITE" id="PS50075">
    <property type="entry name" value="CARRIER"/>
    <property type="match status" value="1"/>
</dbReference>
<dbReference type="GO" id="GO:0006633">
    <property type="term" value="P:fatty acid biosynthetic process"/>
    <property type="evidence" value="ECO:0007669"/>
    <property type="project" value="TreeGrafter"/>
</dbReference>
<keyword evidence="1" id="KW-0596">Phosphopantetheine</keyword>
<dbReference type="GO" id="GO:0004312">
    <property type="term" value="F:fatty acid synthase activity"/>
    <property type="evidence" value="ECO:0007669"/>
    <property type="project" value="TreeGrafter"/>
</dbReference>
<dbReference type="STRING" id="100816.A0A175WJV8"/>
<dbReference type="SMART" id="SM00826">
    <property type="entry name" value="PKS_DH"/>
    <property type="match status" value="1"/>
</dbReference>
<dbReference type="InterPro" id="IPR032821">
    <property type="entry name" value="PKS_assoc"/>
</dbReference>
<evidence type="ECO:0000256" key="9">
    <source>
        <dbReference type="SAM" id="MobiDB-lite"/>
    </source>
</evidence>
<keyword evidence="14" id="KW-1185">Reference proteome</keyword>
<evidence type="ECO:0000259" key="12">
    <source>
        <dbReference type="PROSITE" id="PS52019"/>
    </source>
</evidence>
<dbReference type="Pfam" id="PF02801">
    <property type="entry name" value="Ketoacyl-synt_C"/>
    <property type="match status" value="1"/>
</dbReference>
<dbReference type="OrthoDB" id="329835at2759"/>
<dbReference type="PROSITE" id="PS52019">
    <property type="entry name" value="PKS_MFAS_DH"/>
    <property type="match status" value="1"/>
</dbReference>
<dbReference type="CDD" id="cd00833">
    <property type="entry name" value="PKS"/>
    <property type="match status" value="1"/>
</dbReference>
<dbReference type="InterPro" id="IPR016035">
    <property type="entry name" value="Acyl_Trfase/lysoPLipase"/>
</dbReference>
<dbReference type="PANTHER" id="PTHR43775">
    <property type="entry name" value="FATTY ACID SYNTHASE"/>
    <property type="match status" value="1"/>
</dbReference>
<dbReference type="SUPFAM" id="SSF53901">
    <property type="entry name" value="Thiolase-like"/>
    <property type="match status" value="1"/>
</dbReference>
<dbReference type="Gene3D" id="3.30.70.3290">
    <property type="match status" value="1"/>
</dbReference>
<gene>
    <name evidence="13" type="ORF">MMYC01_200215</name>
</gene>
<dbReference type="Pfam" id="PF00698">
    <property type="entry name" value="Acyl_transf_1"/>
    <property type="match status" value="1"/>
</dbReference>
<dbReference type="PROSITE" id="PS00012">
    <property type="entry name" value="PHOSPHOPANTETHEINE"/>
    <property type="match status" value="1"/>
</dbReference>
<dbReference type="SMART" id="SM00825">
    <property type="entry name" value="PKS_KS"/>
    <property type="match status" value="1"/>
</dbReference>
<evidence type="ECO:0000313" key="13">
    <source>
        <dbReference type="EMBL" id="KXX83260.1"/>
    </source>
</evidence>
<evidence type="ECO:0000256" key="3">
    <source>
        <dbReference type="ARBA" id="ARBA00022679"/>
    </source>
</evidence>
<keyword evidence="7" id="KW-0012">Acyltransferase</keyword>
<dbReference type="InterPro" id="IPR013968">
    <property type="entry name" value="PKS_KR"/>
</dbReference>
<dbReference type="InterPro" id="IPR006162">
    <property type="entry name" value="Ppantetheine_attach_site"/>
</dbReference>
<dbReference type="Pfam" id="PF00109">
    <property type="entry name" value="ketoacyl-synt"/>
    <property type="match status" value="1"/>
</dbReference>
<feature type="active site" description="Proton acceptor; for dehydratase activity" evidence="8">
    <location>
        <position position="1008"/>
    </location>
</feature>
<feature type="domain" description="Ketosynthase family 3 (KS3)" evidence="11">
    <location>
        <begin position="47"/>
        <end position="474"/>
    </location>
</feature>
<evidence type="ECO:0000256" key="5">
    <source>
        <dbReference type="ARBA" id="ARBA00023002"/>
    </source>
</evidence>
<evidence type="ECO:0000256" key="4">
    <source>
        <dbReference type="ARBA" id="ARBA00022857"/>
    </source>
</evidence>
<evidence type="ECO:0000256" key="6">
    <source>
        <dbReference type="ARBA" id="ARBA00023268"/>
    </source>
</evidence>
<dbReference type="SUPFAM" id="SSF47336">
    <property type="entry name" value="ACP-like"/>
    <property type="match status" value="1"/>
</dbReference>
<dbReference type="InterPro" id="IPR020807">
    <property type="entry name" value="PKS_DH"/>
</dbReference>
<dbReference type="SUPFAM" id="SSF52151">
    <property type="entry name" value="FabD/lysophospholipase-like"/>
    <property type="match status" value="1"/>
</dbReference>
<dbReference type="InterPro" id="IPR056501">
    <property type="entry name" value="NAD-bd_HRPKS_sdrA"/>
</dbReference>
<keyword evidence="4" id="KW-0521">NADP</keyword>
<dbReference type="InterPro" id="IPR057326">
    <property type="entry name" value="KR_dom"/>
</dbReference>
<keyword evidence="6" id="KW-0511">Multifunctional enzyme</keyword>
<dbReference type="InterPro" id="IPR036736">
    <property type="entry name" value="ACP-like_sf"/>
</dbReference>
<dbReference type="PANTHER" id="PTHR43775:SF18">
    <property type="entry name" value="ENZYME, PUTATIVE (JCVI)-RELATED"/>
    <property type="match status" value="1"/>
</dbReference>
<dbReference type="GO" id="GO:0030639">
    <property type="term" value="P:polyketide biosynthetic process"/>
    <property type="evidence" value="ECO:0007669"/>
    <property type="project" value="UniProtKB-ARBA"/>
</dbReference>
<feature type="region of interest" description="N-terminal hotdog fold" evidence="8">
    <location>
        <begin position="976"/>
        <end position="1114"/>
    </location>
</feature>
<dbReference type="Gene3D" id="3.40.50.150">
    <property type="entry name" value="Vaccinia Virus protein VP39"/>
    <property type="match status" value="1"/>
</dbReference>
<dbReference type="InterPro" id="IPR049900">
    <property type="entry name" value="PKS_mFAS_DH"/>
</dbReference>
<dbReference type="InterPro" id="IPR011032">
    <property type="entry name" value="GroES-like_sf"/>
</dbReference>
<protein>
    <submittedName>
        <fullName evidence="13">Lovastatin diketide synthase LovF</fullName>
    </submittedName>
</protein>
<organism evidence="13 14">
    <name type="scientific">Madurella mycetomatis</name>
    <dbReference type="NCBI Taxonomy" id="100816"/>
    <lineage>
        <taxon>Eukaryota</taxon>
        <taxon>Fungi</taxon>
        <taxon>Dikarya</taxon>
        <taxon>Ascomycota</taxon>
        <taxon>Pezizomycotina</taxon>
        <taxon>Sordariomycetes</taxon>
        <taxon>Sordariomycetidae</taxon>
        <taxon>Sordariales</taxon>
        <taxon>Sordariales incertae sedis</taxon>
        <taxon>Madurella</taxon>
    </lineage>
</organism>
<dbReference type="SUPFAM" id="SSF55048">
    <property type="entry name" value="Probable ACP-binding domain of malonyl-CoA ACP transacylase"/>
    <property type="match status" value="1"/>
</dbReference>
<dbReference type="InterPro" id="IPR013154">
    <property type="entry name" value="ADH-like_N"/>
</dbReference>
<evidence type="ECO:0000256" key="7">
    <source>
        <dbReference type="ARBA" id="ARBA00023315"/>
    </source>
</evidence>
<name>A0A175WJV8_9PEZI</name>
<dbReference type="InterPro" id="IPR036291">
    <property type="entry name" value="NAD(P)-bd_dom_sf"/>
</dbReference>
<dbReference type="SUPFAM" id="SSF50129">
    <property type="entry name" value="GroES-like"/>
    <property type="match status" value="1"/>
</dbReference>
<dbReference type="Pfam" id="PF08240">
    <property type="entry name" value="ADH_N"/>
    <property type="match status" value="1"/>
</dbReference>
<dbReference type="SMART" id="SM00823">
    <property type="entry name" value="PKS_PP"/>
    <property type="match status" value="1"/>
</dbReference>
<reference evidence="13 14" key="1">
    <citation type="journal article" date="2016" name="Genome Announc.">
        <title>Genome Sequence of Madurella mycetomatis mm55, Isolated from a Human Mycetoma Case in Sudan.</title>
        <authorList>
            <person name="Smit S."/>
            <person name="Derks M.F."/>
            <person name="Bervoets S."/>
            <person name="Fahal A."/>
            <person name="van Leeuwen W."/>
            <person name="van Belkum A."/>
            <person name="van de Sande W.W."/>
        </authorList>
    </citation>
    <scope>NUCLEOTIDE SEQUENCE [LARGE SCALE GENOMIC DNA]</scope>
    <source>
        <strain evidence="14">mm55</strain>
    </source>
</reference>
<dbReference type="EMBL" id="LCTW02000002">
    <property type="protein sequence ID" value="KXX83260.1"/>
    <property type="molecule type" value="Genomic_DNA"/>
</dbReference>
<feature type="domain" description="Carrier" evidence="10">
    <location>
        <begin position="2320"/>
        <end position="2400"/>
    </location>
</feature>
<dbReference type="Gene3D" id="3.10.129.110">
    <property type="entry name" value="Polyketide synthase dehydratase"/>
    <property type="match status" value="1"/>
</dbReference>
<dbReference type="Pfam" id="PF13602">
    <property type="entry name" value="ADH_zinc_N_2"/>
    <property type="match status" value="1"/>
</dbReference>
<feature type="region of interest" description="Disordered" evidence="9">
    <location>
        <begin position="82"/>
        <end position="106"/>
    </location>
</feature>
<keyword evidence="3" id="KW-0808">Transferase</keyword>
<proteinExistence type="predicted"/>
<keyword evidence="2" id="KW-0597">Phosphoprotein</keyword>
<dbReference type="InterPro" id="IPR020806">
    <property type="entry name" value="PKS_PP-bd"/>
</dbReference>
<evidence type="ECO:0000256" key="2">
    <source>
        <dbReference type="ARBA" id="ARBA00022553"/>
    </source>
</evidence>
<dbReference type="InterPro" id="IPR049552">
    <property type="entry name" value="PKS_DH_N"/>
</dbReference>
<evidence type="ECO:0000256" key="1">
    <source>
        <dbReference type="ARBA" id="ARBA00022450"/>
    </source>
</evidence>
<dbReference type="Gene3D" id="3.40.50.720">
    <property type="entry name" value="NAD(P)-binding Rossmann-like Domain"/>
    <property type="match status" value="3"/>
</dbReference>
<dbReference type="InterPro" id="IPR014031">
    <property type="entry name" value="Ketoacyl_synth_C"/>
</dbReference>
<dbReference type="GO" id="GO:0031177">
    <property type="term" value="F:phosphopantetheine binding"/>
    <property type="evidence" value="ECO:0007669"/>
    <property type="project" value="InterPro"/>
</dbReference>
<dbReference type="Gene3D" id="1.10.1200.10">
    <property type="entry name" value="ACP-like"/>
    <property type="match status" value="1"/>
</dbReference>
<dbReference type="InterPro" id="IPR020841">
    <property type="entry name" value="PKS_Beta-ketoAc_synthase_dom"/>
</dbReference>
<dbReference type="Pfam" id="PF23114">
    <property type="entry name" value="NAD-bd_HRPKS_sdrA"/>
    <property type="match status" value="1"/>
</dbReference>
<dbReference type="SUPFAM" id="SSF51735">
    <property type="entry name" value="NAD(P)-binding Rossmann-fold domains"/>
    <property type="match status" value="3"/>
</dbReference>
<dbReference type="InterPro" id="IPR014030">
    <property type="entry name" value="Ketoacyl_synth_N"/>
</dbReference>
<dbReference type="InterPro" id="IPR049551">
    <property type="entry name" value="PKS_DH_C"/>
</dbReference>
<keyword evidence="5" id="KW-0560">Oxidoreductase</keyword>
<dbReference type="VEuPathDB" id="FungiDB:MMYC01_200215"/>
<dbReference type="InterPro" id="IPR009081">
    <property type="entry name" value="PP-bd_ACP"/>
</dbReference>
<dbReference type="SMART" id="SM00822">
    <property type="entry name" value="PKS_KR"/>
    <property type="match status" value="1"/>
</dbReference>
<dbReference type="PROSITE" id="PS52004">
    <property type="entry name" value="KS3_2"/>
    <property type="match status" value="1"/>
</dbReference>
<dbReference type="Pfam" id="PF16197">
    <property type="entry name" value="KAsynt_C_assoc"/>
    <property type="match status" value="1"/>
</dbReference>
<dbReference type="Pfam" id="PF08659">
    <property type="entry name" value="KR"/>
    <property type="match status" value="1"/>
</dbReference>
<dbReference type="CDD" id="cd05195">
    <property type="entry name" value="enoyl_red"/>
    <property type="match status" value="1"/>
</dbReference>
<dbReference type="InterPro" id="IPR050091">
    <property type="entry name" value="PKS_NRPS_Biosynth_Enz"/>
</dbReference>
<dbReference type="Gene3D" id="3.90.180.10">
    <property type="entry name" value="Medium-chain alcohol dehydrogenases, catalytic domain"/>
    <property type="match status" value="1"/>
</dbReference>
<dbReference type="AlphaFoldDB" id="A0A175WJV8"/>
<dbReference type="InterPro" id="IPR014043">
    <property type="entry name" value="Acyl_transferase_dom"/>
</dbReference>
<feature type="active site" description="Proton donor; for dehydratase activity" evidence="8">
    <location>
        <position position="1192"/>
    </location>
</feature>
<dbReference type="InterPro" id="IPR029063">
    <property type="entry name" value="SAM-dependent_MTases_sf"/>
</dbReference>
<dbReference type="Pfam" id="PF21089">
    <property type="entry name" value="PKS_DH_N"/>
    <property type="match status" value="1"/>
</dbReference>
<dbReference type="InterPro" id="IPR042104">
    <property type="entry name" value="PKS_dehydratase_sf"/>
</dbReference>
<dbReference type="Pfam" id="PF14765">
    <property type="entry name" value="PS-DH"/>
    <property type="match status" value="1"/>
</dbReference>
<dbReference type="FunFam" id="3.40.50.720:FF:000209">
    <property type="entry name" value="Polyketide synthase Pks12"/>
    <property type="match status" value="1"/>
</dbReference>
<sequence length="2414" mass="261674">MTIDAGTAYAPYANGTYVNGANGYDNGTGFSTPRNEVLHTTKPQHAQEPIAVIGMGCRLPGDANNPHALNQLLMRGGIAHNEPPESRFQLSGHHDGSKKPKTMRSPGGMFLENIDPRDFDAGFFEVPRLDAIAMDPQQRQLLEVVYECLENSGVTLQQLRGAQVGCFVGSYAVDYADMQARDPEDRAPSVTIGVGRAILSNRISHFLNIKGPSMTIDTACSGSLVALDVACRYLQTGEIDGAIVAGCNLYLSPEHNMDVGPMKGASSLSGKCHTFDIKADGYIKAEAVNAVMVKRLSDALRDRDPIRAVILGTATNSDGNTPGIASPSSEAQAAAIRAAYANAGITNFNDTTYLECHGTGTQAGDPTEVGGIASVFAPTRDPDRPLIIGSVKSNIGHSEPAAGISGLIKTILSLETGTIFGNPTFITPNPKIDFAGQKVFATRTSMPWPVGARRRASVNSFGYGGSNAHVILESAEQYLQDKQASNFVFSHQAEEADLFGSQDDYSSFSKAVKKPQLLVFSANDEVSLRAYVKLLRKHLINPTVKADLRDLAFTLSEKRSAHFNRAFLLTEKTVLDEGALVLGKKNPEPPKIGFIFTGQGAQWSQMGKALVDFFPVARLVLKHLDGVLQTTIVPPSWSLLDELVEARNPAVLREPEFSQPLCTAFQLAVLAVLEDWGIAPHSVVGHSSGEIAAAYAAGYLTKEDAIKVAYYRGLAAKQLSGGTDGTNDVGMLAVGLGADAVLPYLEPYQGQVHIACFNSPSNVTLSGKVDKLEEVMATIVSESHFARMLQVNLAYHSPFMQEISNLYESMLHQDFGSTTKKGSVRMFSSVFGAEMSQCADVAYWKSNMNSAVRFEQAAKVMLTDADAPDFLIEIGPSGALSGPVAQIKKAVPGGGADIQYAPAWSRGPAAVKSLYEVAGKLFISGGNVDLTSVNSEENWRPRTIIDLPNYAWNHSTQYWYENDASKDWRYRLFPHHDLLGSKVLGSPWHSPSFKKSLKLADVPWLKDHKMGSDIVFPAAGFIAMAIEAIRQSTEALRTLENKVLPTTYHYKLRDITFPRALVLEDSDESAKVMLTLNPRAGAKDSWHEFKISSQVDGVWLENSRGLVKIQETKSEPSAAGESAIAPLVNPVLGALWYKAMHDVGYNFGPLFQKHLEVESLVGARESRSLVDLSQPPSEYPQSWYPMHPTAIDGSFQSCAPSLWSGDRPGIKAVLIPAMIDELAIYPSEKPSAKGIASTNSQYVGLGLPESTKNYMSNAEVRDSETGDILFKLAGLRYHQLDTQQDPYSSHTYSSVLWKPDVTYLTQEGVSSLSANEDVLSEFLDMVAHKFPHLHVLEVSTHPSDQTSIWLEGSKTDAGIRAAARMFQFSSRDASAVVTAEETYGSKSNRIFAVLDIASDPEKLQAPEKTFDLVIVKTSPQSPEDQRRVIKNARTLVSDGGYVLLQAQEATDSDISVLASSSGFAKSFALHPKEKSYVLFASSEEPTVAQNIELVHFCDPTDVTKEVVSELAKLGWRITEAGQLMTNGETTREGERKTLLVLSELSAPVLPTMTSDQWNLLKATLASDNQVLWVTTGSQLDVTSPDRAMIHGLARTVRNEDPSVSITTLDVESTSGSRTVAAIDNVLKHLGRLSRQEQKTGIENEFVERGGVIHISRVQPDSAVNTVERAAAHGAELVEGELHSFDTTVRLQCERVGTIDSLQYTEVSATELPVPDGSVEVELFAAGLNFKDVAVTMGIVPENQHLLGLEGAGKIRRVGKNADLFEPGDRVLVFKKGAFANRVIASVERTLHIPDWMSFEEASTLASVYLTALYSIFDLANTKRGDKVLIHSASGGLGIASIQICQFIGAEIFATVGTEEKAEFLVKNFGIPRGHIYSSRSISFASELKKATKGYGVDVILNSLTGDILDESWRCIADGGTMVELGKRDMLDRNYLSMEPFGRNASYRCFDMSHEHVSDAVIARLMRQMMGLINQGHAKPIAPITTFPFEDVAGAFHYMRSAKHMGKIVLSAKHKGEKSTVMVRPARRKFELPQHKAILIVGGLRGLCGSLAIYLAQEGAKHLVILARGGYDDARSQAVLKNIYAQGAKVDLVRGDVSVLEDVRRTFKSASVPIGGVIQGAMVLRDKVFASMQIEEYHGAVACKVPGTWNLHNVAQEEGLQLSFFTMLSSVSGVVGQKGQANYAAANAFLDSFAAYRQSLGLPAVSVDLGAIDDVGYMHEHNDLRVALDRNAWTPINENLFRQIVRVSIQQQVSPPVPASHNSTQLITSIAVPQPDNSALLADARFVGLAFGAGQSSAGGDGKDDKSRAIQALFLLLQSDADAVTVLKAAVEVVNAQFQVTLRLAEPMEPAKPLSSYGLDSLSAVEIRNWLRMELGVELTTLEISSTTSLMALCEKILSKMPKKAAPEGASVPAH</sequence>
<evidence type="ECO:0000259" key="11">
    <source>
        <dbReference type="PROSITE" id="PS52004"/>
    </source>
</evidence>
<evidence type="ECO:0000256" key="8">
    <source>
        <dbReference type="PROSITE-ProRule" id="PRU01363"/>
    </source>
</evidence>
<dbReference type="SMART" id="SM00827">
    <property type="entry name" value="PKS_AT"/>
    <property type="match status" value="1"/>
</dbReference>
<dbReference type="InterPro" id="IPR016036">
    <property type="entry name" value="Malonyl_transacylase_ACP-bd"/>
</dbReference>
<evidence type="ECO:0000259" key="10">
    <source>
        <dbReference type="PROSITE" id="PS50075"/>
    </source>
</evidence>
<comment type="caution">
    <text evidence="13">The sequence shown here is derived from an EMBL/GenBank/DDBJ whole genome shotgun (WGS) entry which is preliminary data.</text>
</comment>
<dbReference type="InterPro" id="IPR001227">
    <property type="entry name" value="Ac_transferase_dom_sf"/>
</dbReference>
<evidence type="ECO:0000313" key="14">
    <source>
        <dbReference type="Proteomes" id="UP000078237"/>
    </source>
</evidence>
<dbReference type="Gene3D" id="3.40.47.10">
    <property type="match status" value="1"/>
</dbReference>
<dbReference type="GO" id="GO:1901336">
    <property type="term" value="P:lactone biosynthetic process"/>
    <property type="evidence" value="ECO:0007669"/>
    <property type="project" value="UniProtKB-ARBA"/>
</dbReference>
<dbReference type="InterPro" id="IPR020843">
    <property type="entry name" value="ER"/>
</dbReference>
<dbReference type="GO" id="GO:0016491">
    <property type="term" value="F:oxidoreductase activity"/>
    <property type="evidence" value="ECO:0007669"/>
    <property type="project" value="UniProtKB-KW"/>
</dbReference>
<accession>A0A175WJV8</accession>
<dbReference type="SMART" id="SM00829">
    <property type="entry name" value="PKS_ER"/>
    <property type="match status" value="1"/>
</dbReference>
<dbReference type="InterPro" id="IPR016039">
    <property type="entry name" value="Thiolase-like"/>
</dbReference>
<feature type="region of interest" description="C-terminal hotdog fold" evidence="8">
    <location>
        <begin position="1128"/>
        <end position="1286"/>
    </location>
</feature>